<feature type="compositionally biased region" description="Basic and acidic residues" evidence="1">
    <location>
        <begin position="108"/>
        <end position="118"/>
    </location>
</feature>
<dbReference type="AlphaFoldDB" id="A0A498NSE1"/>
<comment type="caution">
    <text evidence="2">The sequence shown here is derived from an EMBL/GenBank/DDBJ whole genome shotgun (WGS) entry which is preliminary data.</text>
</comment>
<sequence length="209" mass="22529">MEVLMEPCDGAAQRDVFSGECLLPPDTDFMIEFSRQRDGGDRSPHVPGAARSDAGRRDPAAEDQHGRRSEETQHLRGAQENTGQRSPAGNTRDTLSAKVKTSSSSCRKALEIKPKETSAGKTGSRRVIHCKVTMQIYLMALSGRTGSAEPVPVVSSVSLRSGSSPLSGSAVETRKTVVQKSSGQKASLRDAPNHKTPIKSPSQYFQICY</sequence>
<evidence type="ECO:0000313" key="3">
    <source>
        <dbReference type="Proteomes" id="UP000290572"/>
    </source>
</evidence>
<proteinExistence type="predicted"/>
<organism evidence="2 3">
    <name type="scientific">Labeo rohita</name>
    <name type="common">Indian major carp</name>
    <name type="synonym">Cyprinus rohita</name>
    <dbReference type="NCBI Taxonomy" id="84645"/>
    <lineage>
        <taxon>Eukaryota</taxon>
        <taxon>Metazoa</taxon>
        <taxon>Chordata</taxon>
        <taxon>Craniata</taxon>
        <taxon>Vertebrata</taxon>
        <taxon>Euteleostomi</taxon>
        <taxon>Actinopterygii</taxon>
        <taxon>Neopterygii</taxon>
        <taxon>Teleostei</taxon>
        <taxon>Ostariophysi</taxon>
        <taxon>Cypriniformes</taxon>
        <taxon>Cyprinidae</taxon>
        <taxon>Labeoninae</taxon>
        <taxon>Labeonini</taxon>
        <taxon>Labeo</taxon>
    </lineage>
</organism>
<dbReference type="Proteomes" id="UP000290572">
    <property type="component" value="Unassembled WGS sequence"/>
</dbReference>
<keyword evidence="3" id="KW-1185">Reference proteome</keyword>
<accession>A0A498NSE1</accession>
<feature type="region of interest" description="Disordered" evidence="1">
    <location>
        <begin position="159"/>
        <end position="199"/>
    </location>
</feature>
<protein>
    <submittedName>
        <fullName evidence="2">Echinoderm microtubule-associated-like 1 isoform X2</fullName>
    </submittedName>
</protein>
<feature type="compositionally biased region" description="Polar residues" evidence="1">
    <location>
        <begin position="79"/>
        <end position="106"/>
    </location>
</feature>
<feature type="compositionally biased region" description="Basic and acidic residues" evidence="1">
    <location>
        <begin position="53"/>
        <end position="74"/>
    </location>
</feature>
<feature type="compositionally biased region" description="Low complexity" evidence="1">
    <location>
        <begin position="159"/>
        <end position="171"/>
    </location>
</feature>
<dbReference type="EMBL" id="QBIY01011161">
    <property type="protein sequence ID" value="RXN34895.1"/>
    <property type="molecule type" value="Genomic_DNA"/>
</dbReference>
<dbReference type="STRING" id="84645.A0A498NSE1"/>
<reference evidence="2 3" key="1">
    <citation type="submission" date="2018-03" db="EMBL/GenBank/DDBJ databases">
        <title>Draft genome sequence of Rohu Carp (Labeo rohita).</title>
        <authorList>
            <person name="Das P."/>
            <person name="Kushwaha B."/>
            <person name="Joshi C.G."/>
            <person name="Kumar D."/>
            <person name="Nagpure N.S."/>
            <person name="Sahoo L."/>
            <person name="Das S.P."/>
            <person name="Bit A."/>
            <person name="Patnaik S."/>
            <person name="Meher P.K."/>
            <person name="Jayasankar P."/>
            <person name="Koringa P.G."/>
            <person name="Patel N.V."/>
            <person name="Hinsu A.T."/>
            <person name="Kumar R."/>
            <person name="Pandey M."/>
            <person name="Agarwal S."/>
            <person name="Srivastava S."/>
            <person name="Singh M."/>
            <person name="Iquebal M.A."/>
            <person name="Jaiswal S."/>
            <person name="Angadi U.B."/>
            <person name="Kumar N."/>
            <person name="Raza M."/>
            <person name="Shah T.M."/>
            <person name="Rai A."/>
            <person name="Jena J.K."/>
        </authorList>
    </citation>
    <scope>NUCLEOTIDE SEQUENCE [LARGE SCALE GENOMIC DNA]</scope>
    <source>
        <strain evidence="2">DASCIFA01</strain>
        <tissue evidence="2">Testis</tissue>
    </source>
</reference>
<feature type="compositionally biased region" description="Basic and acidic residues" evidence="1">
    <location>
        <begin position="34"/>
        <end position="44"/>
    </location>
</feature>
<name>A0A498NSE1_LABRO</name>
<evidence type="ECO:0000313" key="2">
    <source>
        <dbReference type="EMBL" id="RXN34895.1"/>
    </source>
</evidence>
<feature type="compositionally biased region" description="Polar residues" evidence="1">
    <location>
        <begin position="176"/>
        <end position="185"/>
    </location>
</feature>
<gene>
    <name evidence="2" type="ORF">ROHU_014538</name>
</gene>
<evidence type="ECO:0000256" key="1">
    <source>
        <dbReference type="SAM" id="MobiDB-lite"/>
    </source>
</evidence>
<feature type="region of interest" description="Disordered" evidence="1">
    <location>
        <begin position="30"/>
        <end position="121"/>
    </location>
</feature>